<keyword evidence="2" id="KW-1003">Cell membrane</keyword>
<evidence type="ECO:0000313" key="8">
    <source>
        <dbReference type="Proteomes" id="UP000672602"/>
    </source>
</evidence>
<evidence type="ECO:0000256" key="5">
    <source>
        <dbReference type="ARBA" id="ARBA00023136"/>
    </source>
</evidence>
<feature type="transmembrane region" description="Helical" evidence="6">
    <location>
        <begin position="260"/>
        <end position="284"/>
    </location>
</feature>
<keyword evidence="3 6" id="KW-0812">Transmembrane</keyword>
<dbReference type="AlphaFoldDB" id="A0A8J7S1R0"/>
<keyword evidence="8" id="KW-1185">Reference proteome</keyword>
<dbReference type="InterPro" id="IPR043428">
    <property type="entry name" value="LivM-like"/>
</dbReference>
<reference evidence="7" key="1">
    <citation type="submission" date="2021-04" db="EMBL/GenBank/DDBJ databases">
        <authorList>
            <person name="Zhang D.-C."/>
        </authorList>
    </citation>
    <scope>NUCLEOTIDE SEQUENCE</scope>
    <source>
        <strain evidence="7">CGMCC 1.15697</strain>
    </source>
</reference>
<dbReference type="PANTHER" id="PTHR30482">
    <property type="entry name" value="HIGH-AFFINITY BRANCHED-CHAIN AMINO ACID TRANSPORT SYSTEM PERMEASE"/>
    <property type="match status" value="1"/>
</dbReference>
<evidence type="ECO:0000256" key="2">
    <source>
        <dbReference type="ARBA" id="ARBA00022475"/>
    </source>
</evidence>
<sequence length="327" mass="34610">MSESTAVLSTPPAAPPTARILGLHLGVLAVLFALHFVLPDYHHISLSRIMVLACFAMGYNLAFGYSGLLSLGHAMFFAAGLYAAGLVAQFADIAAPGGFLIGVAAAALVALTLGAIALRTGGVSFMIVTLMFAQAVFLIIYYFGTYTRGDEGFVVPDAMRVLLGLDLADPTVRYMTALALFAACLMGSLALARSNLGRVLIAIRENEDRARMLGYDVYRYKLTALTLSAVMAGAAGAAYGLLFGYVGASFASIQYSIYPLLWVLMGGAGTVLGPFLGTVLMFYLVDLTSAATTAYLLVVGLVLIALILFFPKGILGTVRERYLPWLP</sequence>
<feature type="transmembrane region" description="Helical" evidence="6">
    <location>
        <begin position="123"/>
        <end position="143"/>
    </location>
</feature>
<gene>
    <name evidence="7" type="ORF">KAJ83_16720</name>
</gene>
<name>A0A8J7S1R0_9PROT</name>
<dbReference type="InterPro" id="IPR001851">
    <property type="entry name" value="ABC_transp_permease"/>
</dbReference>
<feature type="transmembrane region" description="Helical" evidence="6">
    <location>
        <begin position="172"/>
        <end position="192"/>
    </location>
</feature>
<comment type="subcellular location">
    <subcellularLocation>
        <location evidence="1">Cell membrane</location>
        <topology evidence="1">Multi-pass membrane protein</topology>
    </subcellularLocation>
</comment>
<dbReference type="PANTHER" id="PTHR30482:SF17">
    <property type="entry name" value="ABC TRANSPORTER ATP-BINDING PROTEIN"/>
    <property type="match status" value="1"/>
</dbReference>
<keyword evidence="4 6" id="KW-1133">Transmembrane helix</keyword>
<evidence type="ECO:0000256" key="3">
    <source>
        <dbReference type="ARBA" id="ARBA00022692"/>
    </source>
</evidence>
<organism evidence="7 8">
    <name type="scientific">Marivibrio halodurans</name>
    <dbReference type="NCBI Taxonomy" id="2039722"/>
    <lineage>
        <taxon>Bacteria</taxon>
        <taxon>Pseudomonadati</taxon>
        <taxon>Pseudomonadota</taxon>
        <taxon>Alphaproteobacteria</taxon>
        <taxon>Rhodospirillales</taxon>
        <taxon>Rhodospirillaceae</taxon>
        <taxon>Marivibrio</taxon>
    </lineage>
</organism>
<accession>A0A8J7S1R0</accession>
<feature type="transmembrane region" description="Helical" evidence="6">
    <location>
        <begin position="20"/>
        <end position="38"/>
    </location>
</feature>
<proteinExistence type="predicted"/>
<dbReference type="EMBL" id="JAGMWN010000010">
    <property type="protein sequence ID" value="MBP5858665.1"/>
    <property type="molecule type" value="Genomic_DNA"/>
</dbReference>
<protein>
    <submittedName>
        <fullName evidence="7">Branched-chain amino acid ABC transporter permease</fullName>
    </submittedName>
</protein>
<evidence type="ECO:0000313" key="7">
    <source>
        <dbReference type="EMBL" id="MBP5858665.1"/>
    </source>
</evidence>
<dbReference type="GO" id="GO:0015658">
    <property type="term" value="F:branched-chain amino acid transmembrane transporter activity"/>
    <property type="evidence" value="ECO:0007669"/>
    <property type="project" value="InterPro"/>
</dbReference>
<dbReference type="GO" id="GO:0005886">
    <property type="term" value="C:plasma membrane"/>
    <property type="evidence" value="ECO:0007669"/>
    <property type="project" value="UniProtKB-SubCell"/>
</dbReference>
<dbReference type="Proteomes" id="UP000672602">
    <property type="component" value="Unassembled WGS sequence"/>
</dbReference>
<comment type="caution">
    <text evidence="7">The sequence shown here is derived from an EMBL/GenBank/DDBJ whole genome shotgun (WGS) entry which is preliminary data.</text>
</comment>
<evidence type="ECO:0000256" key="1">
    <source>
        <dbReference type="ARBA" id="ARBA00004651"/>
    </source>
</evidence>
<dbReference type="CDD" id="cd06581">
    <property type="entry name" value="TM_PBP1_LivM_like"/>
    <property type="match status" value="1"/>
</dbReference>
<dbReference type="Pfam" id="PF02653">
    <property type="entry name" value="BPD_transp_2"/>
    <property type="match status" value="1"/>
</dbReference>
<feature type="transmembrane region" description="Helical" evidence="6">
    <location>
        <begin position="50"/>
        <end position="68"/>
    </location>
</feature>
<feature type="transmembrane region" description="Helical" evidence="6">
    <location>
        <begin position="290"/>
        <end position="311"/>
    </location>
</feature>
<evidence type="ECO:0000256" key="6">
    <source>
        <dbReference type="SAM" id="Phobius"/>
    </source>
</evidence>
<dbReference type="RefSeq" id="WP_210683258.1">
    <property type="nucleotide sequence ID" value="NZ_JAGMWN010000010.1"/>
</dbReference>
<feature type="transmembrane region" description="Helical" evidence="6">
    <location>
        <begin position="98"/>
        <end position="117"/>
    </location>
</feature>
<evidence type="ECO:0000256" key="4">
    <source>
        <dbReference type="ARBA" id="ARBA00022989"/>
    </source>
</evidence>
<feature type="transmembrane region" description="Helical" evidence="6">
    <location>
        <begin position="222"/>
        <end position="248"/>
    </location>
</feature>
<keyword evidence="5 6" id="KW-0472">Membrane</keyword>